<proteinExistence type="inferred from homology"/>
<dbReference type="EMBL" id="NPBY01000061">
    <property type="protein sequence ID" value="PAD73885.1"/>
    <property type="molecule type" value="Genomic_DNA"/>
</dbReference>
<dbReference type="Gene3D" id="3.40.50.720">
    <property type="entry name" value="NAD(P)-binding Rossmann-like Domain"/>
    <property type="match status" value="1"/>
</dbReference>
<evidence type="ECO:0000313" key="6">
    <source>
        <dbReference type="Proteomes" id="UP000435177"/>
    </source>
</evidence>
<organism evidence="4 5">
    <name type="scientific">Paenibacillus campinasensis</name>
    <dbReference type="NCBI Taxonomy" id="66347"/>
    <lineage>
        <taxon>Bacteria</taxon>
        <taxon>Bacillati</taxon>
        <taxon>Bacillota</taxon>
        <taxon>Bacilli</taxon>
        <taxon>Bacillales</taxon>
        <taxon>Paenibacillaceae</taxon>
        <taxon>Paenibacillus</taxon>
    </lineage>
</organism>
<gene>
    <name evidence="4" type="ORF">CHH67_18785</name>
    <name evidence="3" type="ORF">GNP94_17140</name>
</gene>
<reference evidence="3 6" key="2">
    <citation type="submission" date="2019-11" db="EMBL/GenBank/DDBJ databases">
        <title>Draft genome sequences of five Paenibacillus species of dairy origin.</title>
        <authorList>
            <person name="Olajide A.M."/>
            <person name="Chen S."/>
            <person name="Lapointe G."/>
        </authorList>
    </citation>
    <scope>NUCLEOTIDE SEQUENCE [LARGE SCALE GENOMIC DNA]</scope>
    <source>
        <strain evidence="3 6">3CS1</strain>
    </source>
</reference>
<comment type="caution">
    <text evidence="4">The sequence shown here is derived from an EMBL/GenBank/DDBJ whole genome shotgun (WGS) entry which is preliminary data.</text>
</comment>
<accession>A0A268EL91</accession>
<name>A0A268EL91_9BACL</name>
<dbReference type="Gene3D" id="3.90.25.10">
    <property type="entry name" value="UDP-galactose 4-epimerase, domain 1"/>
    <property type="match status" value="1"/>
</dbReference>
<evidence type="ECO:0000259" key="2">
    <source>
        <dbReference type="Pfam" id="PF01370"/>
    </source>
</evidence>
<reference evidence="4 5" key="1">
    <citation type="submission" date="2017-07" db="EMBL/GenBank/DDBJ databases">
        <title>Isolation and whole genome analysis of endospore-forming bacteria from heroin.</title>
        <authorList>
            <person name="Kalinowski J."/>
            <person name="Ahrens B."/>
            <person name="Al-Dilaimi A."/>
            <person name="Winkler A."/>
            <person name="Wibberg D."/>
            <person name="Schleenbecker U."/>
            <person name="Ruckert C."/>
            <person name="Wolfel R."/>
            <person name="Grass G."/>
        </authorList>
    </citation>
    <scope>NUCLEOTIDE SEQUENCE [LARGE SCALE GENOMIC DNA]</scope>
    <source>
        <strain evidence="4 5">7537-G1</strain>
    </source>
</reference>
<dbReference type="EMBL" id="WOAA01000017">
    <property type="protein sequence ID" value="MUG67718.1"/>
    <property type="molecule type" value="Genomic_DNA"/>
</dbReference>
<feature type="domain" description="NAD-dependent epimerase/dehydratase" evidence="2">
    <location>
        <begin position="12"/>
        <end position="236"/>
    </location>
</feature>
<dbReference type="AlphaFoldDB" id="A0A268EL91"/>
<dbReference type="Pfam" id="PF01370">
    <property type="entry name" value="Epimerase"/>
    <property type="match status" value="1"/>
</dbReference>
<evidence type="ECO:0000313" key="5">
    <source>
        <dbReference type="Proteomes" id="UP000215596"/>
    </source>
</evidence>
<dbReference type="InterPro" id="IPR036291">
    <property type="entry name" value="NAD(P)-bd_dom_sf"/>
</dbReference>
<sequence>MATNKLTGKKLLITGAAGFTGRHACEYFAKQGCDVVAVARHVSALEDMPGIKPWGCQLDHQTQVEEMIRHTRPDYVLHLAGKNSASESWHKPASYMESNVMASVYLLEAMRKHRPDAGIVIAGSRLSIDPAKGAAAAPHPYSLSKTFGSWVATAWHAMYGLPVILAEPSNLIGPGESAGFCTLLAGYVVGCEQGKSLPMFRISSRHESRDFLDVRDAVAAYAVLLAEGTPGRTYPISSGSEHTLGEIAAKLLAEAKVDVPMDWGPESAPLSADALNKGRSGDQVGSLDTLGWQPRIPFEQSLSDIMEYARRKTGMDDTGRP</sequence>
<dbReference type="RefSeq" id="WP_095266787.1">
    <property type="nucleotide sequence ID" value="NZ_NPBY01000061.1"/>
</dbReference>
<dbReference type="InterPro" id="IPR001509">
    <property type="entry name" value="Epimerase_deHydtase"/>
</dbReference>
<dbReference type="OrthoDB" id="9779041at2"/>
<evidence type="ECO:0000313" key="3">
    <source>
        <dbReference type="EMBL" id="MUG67718.1"/>
    </source>
</evidence>
<evidence type="ECO:0000256" key="1">
    <source>
        <dbReference type="ARBA" id="ARBA00007637"/>
    </source>
</evidence>
<evidence type="ECO:0000313" key="4">
    <source>
        <dbReference type="EMBL" id="PAD73885.1"/>
    </source>
</evidence>
<dbReference type="PANTHER" id="PTHR43000">
    <property type="entry name" value="DTDP-D-GLUCOSE 4,6-DEHYDRATASE-RELATED"/>
    <property type="match status" value="1"/>
</dbReference>
<dbReference type="SUPFAM" id="SSF51735">
    <property type="entry name" value="NAD(P)-binding Rossmann-fold domains"/>
    <property type="match status" value="1"/>
</dbReference>
<dbReference type="Proteomes" id="UP000435177">
    <property type="component" value="Unassembled WGS sequence"/>
</dbReference>
<protein>
    <submittedName>
        <fullName evidence="3">NAD-dependent epimerase/dehydratase family protein</fullName>
    </submittedName>
    <submittedName>
        <fullName evidence="4">UDP-2-acetamido-2,6-dideoxy-hexulose 4-reductase</fullName>
    </submittedName>
</protein>
<comment type="similarity">
    <text evidence="1">Belongs to the NAD(P)-dependent epimerase/dehydratase family.</text>
</comment>
<dbReference type="Proteomes" id="UP000215596">
    <property type="component" value="Unassembled WGS sequence"/>
</dbReference>
<keyword evidence="6" id="KW-1185">Reference proteome</keyword>